<dbReference type="EMBL" id="JABAGO010000061">
    <property type="protein sequence ID" value="NMF00981.1"/>
    <property type="molecule type" value="Genomic_DNA"/>
</dbReference>
<feature type="transmembrane region" description="Helical" evidence="1">
    <location>
        <begin position="149"/>
        <end position="171"/>
    </location>
</feature>
<feature type="transmembrane region" description="Helical" evidence="1">
    <location>
        <begin position="191"/>
        <end position="222"/>
    </location>
</feature>
<feature type="transmembrane region" description="Helical" evidence="1">
    <location>
        <begin position="71"/>
        <end position="92"/>
    </location>
</feature>
<name>A0A848D5J9_ANEAE</name>
<protein>
    <submittedName>
        <fullName evidence="2">Uncharacterized protein</fullName>
    </submittedName>
</protein>
<dbReference type="AlphaFoldDB" id="A0A848D5J9"/>
<feature type="non-terminal residue" evidence="2">
    <location>
        <position position="271"/>
    </location>
</feature>
<dbReference type="SUPFAM" id="SSF103501">
    <property type="entry name" value="Respiratory nitrate reductase 1 gamma chain"/>
    <property type="match status" value="1"/>
</dbReference>
<evidence type="ECO:0000313" key="2">
    <source>
        <dbReference type="EMBL" id="NMF00981.1"/>
    </source>
</evidence>
<keyword evidence="1" id="KW-1133">Transmembrane helix</keyword>
<dbReference type="Gene3D" id="1.20.950.20">
    <property type="entry name" value="Transmembrane di-heme cytochromes, Chain C"/>
    <property type="match status" value="1"/>
</dbReference>
<organism evidence="2 3">
    <name type="scientific">Aneurinibacillus aneurinilyticus</name>
    <name type="common">Bacillus aneurinolyticus</name>
    <dbReference type="NCBI Taxonomy" id="1391"/>
    <lineage>
        <taxon>Bacteria</taxon>
        <taxon>Bacillati</taxon>
        <taxon>Bacillota</taxon>
        <taxon>Bacilli</taxon>
        <taxon>Bacillales</taxon>
        <taxon>Paenibacillaceae</taxon>
        <taxon>Aneurinibacillus group</taxon>
        <taxon>Aneurinibacillus</taxon>
    </lineage>
</organism>
<feature type="transmembrane region" description="Helical" evidence="1">
    <location>
        <begin position="107"/>
        <end position="129"/>
    </location>
</feature>
<accession>A0A848D5J9</accession>
<keyword evidence="1" id="KW-0472">Membrane</keyword>
<evidence type="ECO:0000256" key="1">
    <source>
        <dbReference type="SAM" id="Phobius"/>
    </source>
</evidence>
<gene>
    <name evidence="2" type="ORF">HF838_22465</name>
</gene>
<comment type="caution">
    <text evidence="2">The sequence shown here is derived from an EMBL/GenBank/DDBJ whole genome shotgun (WGS) entry which is preliminary data.</text>
</comment>
<keyword evidence="1" id="KW-0812">Transmembrane</keyword>
<feature type="transmembrane region" description="Helical" evidence="1">
    <location>
        <begin position="6"/>
        <end position="28"/>
    </location>
</feature>
<sequence length="271" mass="30834">MEILPLINLIVFFAVVGYAVYLFAHLVYSRVTYIKLGRAADLKEDATRTLNAFWVNVFGQKKVMKDSKSGVMHIVLFYGFLLVQFGAIDLIWKGLKPGSHLPFGAAYPYFLLFQEVVVVAILLAIFYAWYRRNVEKLKRLKRGWKANLVVWLISILMISTLLSEGLEIIWLHTDTVGFHSTQPIASSIALVLAGMGSAAAGVLFYVFWWVHLLTLLFFLVYIPQGKHAHLLFAPYNWLMKDKTRPPGKLSTLDFEKLEEEGAEEFGVGRIE</sequence>
<dbReference type="InterPro" id="IPR036197">
    <property type="entry name" value="NarG-like_sf"/>
</dbReference>
<reference evidence="2 3" key="1">
    <citation type="submission" date="2020-04" db="EMBL/GenBank/DDBJ databases">
        <authorList>
            <person name="Hitch T.C.A."/>
            <person name="Wylensek D."/>
            <person name="Clavel T."/>
        </authorList>
    </citation>
    <scope>NUCLEOTIDE SEQUENCE [LARGE SCALE GENOMIC DNA]</scope>
    <source>
        <strain evidence="2 3">WB01_D5_05</strain>
    </source>
</reference>
<evidence type="ECO:0000313" key="3">
    <source>
        <dbReference type="Proteomes" id="UP000561326"/>
    </source>
</evidence>
<proteinExistence type="predicted"/>
<dbReference type="Proteomes" id="UP000561326">
    <property type="component" value="Unassembled WGS sequence"/>
</dbReference>